<name>A0A4U0P377_9NEIS</name>
<evidence type="ECO:0000313" key="2">
    <source>
        <dbReference type="Proteomes" id="UP000310016"/>
    </source>
</evidence>
<protein>
    <submittedName>
        <fullName evidence="1">Uncharacterized protein</fullName>
    </submittedName>
</protein>
<accession>A0A4U0P377</accession>
<keyword evidence="2" id="KW-1185">Reference proteome</keyword>
<dbReference type="Proteomes" id="UP000310016">
    <property type="component" value="Unassembled WGS sequence"/>
</dbReference>
<gene>
    <name evidence="1" type="ORF">FAZ21_20000</name>
</gene>
<evidence type="ECO:0000313" key="1">
    <source>
        <dbReference type="EMBL" id="TJZ61669.1"/>
    </source>
</evidence>
<dbReference type="OrthoDB" id="8913184at2"/>
<sequence length="200" mass="21170">MTMCHDFDLRIRRGATFRRVLQWASEPVLFLPVSGLAATPPARLTVPGHGLPDGWYVAVVSLPELKGLNATQDPPSAADYRAATVLDADTLEFDGVNSAGWTLRSTGYLRAYTPAPLAGCVARMAIKDRVGGSVLLELNTGNGGIVLDDIAKTITLSISASDTAALAWKRGVYDLEIESADGTVTLLAEGNVRVGDEVTT</sequence>
<organism evidence="1 2">
    <name type="scientific">Chitiniphilus eburneus</name>
    <dbReference type="NCBI Taxonomy" id="2571148"/>
    <lineage>
        <taxon>Bacteria</taxon>
        <taxon>Pseudomonadati</taxon>
        <taxon>Pseudomonadota</taxon>
        <taxon>Betaproteobacteria</taxon>
        <taxon>Neisseriales</taxon>
        <taxon>Chitinibacteraceae</taxon>
        <taxon>Chitiniphilus</taxon>
    </lineage>
</organism>
<dbReference type="EMBL" id="SUMF01000076">
    <property type="protein sequence ID" value="TJZ61669.1"/>
    <property type="molecule type" value="Genomic_DNA"/>
</dbReference>
<reference evidence="1 2" key="1">
    <citation type="submission" date="2019-04" db="EMBL/GenBank/DDBJ databases">
        <title>Chitiniphilus eburnea sp. nov., a novel chitinolytic bacterium isolated from aquaculture sludge.</title>
        <authorList>
            <person name="Sheng M."/>
        </authorList>
    </citation>
    <scope>NUCLEOTIDE SEQUENCE [LARGE SCALE GENOMIC DNA]</scope>
    <source>
        <strain evidence="1 2">HX-2-15</strain>
    </source>
</reference>
<dbReference type="AlphaFoldDB" id="A0A4U0P377"/>
<dbReference type="RefSeq" id="WP_136775188.1">
    <property type="nucleotide sequence ID" value="NZ_SUMF01000076.1"/>
</dbReference>
<proteinExistence type="predicted"/>
<comment type="caution">
    <text evidence="1">The sequence shown here is derived from an EMBL/GenBank/DDBJ whole genome shotgun (WGS) entry which is preliminary data.</text>
</comment>